<protein>
    <recommendedName>
        <fullName evidence="7">PARP</fullName>
    </recommendedName>
</protein>
<dbReference type="SUPFAM" id="SSF48403">
    <property type="entry name" value="Ankyrin repeat"/>
    <property type="match status" value="4"/>
</dbReference>
<dbReference type="Proteomes" id="UP000243217">
    <property type="component" value="Unassembled WGS sequence"/>
</dbReference>
<keyword evidence="1" id="KW-0677">Repeat</keyword>
<reference evidence="5 6" key="1">
    <citation type="journal article" date="2014" name="Genome Biol. Evol.">
        <title>The secreted proteins of Achlya hypogyna and Thraustotheca clavata identify the ancestral oomycete secretome and reveal gene acquisitions by horizontal gene transfer.</title>
        <authorList>
            <person name="Misner I."/>
            <person name="Blouin N."/>
            <person name="Leonard G."/>
            <person name="Richards T.A."/>
            <person name="Lane C.E."/>
        </authorList>
    </citation>
    <scope>NUCLEOTIDE SEQUENCE [LARGE SCALE GENOMIC DNA]</scope>
    <source>
        <strain evidence="5 6">ATCC 34112</strain>
    </source>
</reference>
<dbReference type="PROSITE" id="PS50088">
    <property type="entry name" value="ANK_REPEAT"/>
    <property type="match status" value="7"/>
</dbReference>
<dbReference type="PROSITE" id="PS50297">
    <property type="entry name" value="ANK_REP_REGION"/>
    <property type="match status" value="6"/>
</dbReference>
<feature type="repeat" description="ANK" evidence="3">
    <location>
        <begin position="627"/>
        <end position="659"/>
    </location>
</feature>
<comment type="caution">
    <text evidence="5">The sequence shown here is derived from an EMBL/GenBank/DDBJ whole genome shotgun (WGS) entry which is preliminary data.</text>
</comment>
<accession>A0A1V9YYE7</accession>
<feature type="repeat" description="ANK" evidence="3">
    <location>
        <begin position="1065"/>
        <end position="1097"/>
    </location>
</feature>
<feature type="compositionally biased region" description="Polar residues" evidence="4">
    <location>
        <begin position="1"/>
        <end position="12"/>
    </location>
</feature>
<evidence type="ECO:0000256" key="2">
    <source>
        <dbReference type="ARBA" id="ARBA00023043"/>
    </source>
</evidence>
<dbReference type="Pfam" id="PF12796">
    <property type="entry name" value="Ank_2"/>
    <property type="match status" value="5"/>
</dbReference>
<feature type="repeat" description="ANK" evidence="3">
    <location>
        <begin position="1289"/>
        <end position="1327"/>
    </location>
</feature>
<keyword evidence="2 3" id="KW-0040">ANK repeat</keyword>
<dbReference type="PANTHER" id="PTHR24126:SF14">
    <property type="entry name" value="ANK_REP_REGION DOMAIN-CONTAINING PROTEIN"/>
    <property type="match status" value="1"/>
</dbReference>
<feature type="repeat" description="ANK" evidence="3">
    <location>
        <begin position="660"/>
        <end position="692"/>
    </location>
</feature>
<feature type="region of interest" description="Disordered" evidence="4">
    <location>
        <begin position="1"/>
        <end position="52"/>
    </location>
</feature>
<evidence type="ECO:0000256" key="1">
    <source>
        <dbReference type="ARBA" id="ARBA00022737"/>
    </source>
</evidence>
<dbReference type="Gene3D" id="1.25.40.20">
    <property type="entry name" value="Ankyrin repeat-containing domain"/>
    <property type="match status" value="8"/>
</dbReference>
<evidence type="ECO:0000256" key="4">
    <source>
        <dbReference type="SAM" id="MobiDB-lite"/>
    </source>
</evidence>
<dbReference type="OrthoDB" id="74001at2759"/>
<dbReference type="SMART" id="SM00248">
    <property type="entry name" value="ANK"/>
    <property type="match status" value="19"/>
</dbReference>
<dbReference type="EMBL" id="JNBS01002504">
    <property type="protein sequence ID" value="OQR90677.1"/>
    <property type="molecule type" value="Genomic_DNA"/>
</dbReference>
<keyword evidence="6" id="KW-1185">Reference proteome</keyword>
<sequence length="1956" mass="215017">MARTKAGTTKTAPSKKEPAKPSRKKEEAKEIEKKVEKKGKKGEKKRSHEDEDIKTIESTFSYADETMEPVFEAMSFVAVRSDEEERFYVGQLLDDTIEEMFDDFQGQVNIVYYEKQQDGSYVVGNRDLVPVRAIMCEIDLVEASNGSFSIPSKYMEKIERVLSAIDAGEPVLDEDAQPIKKRKIGTKAKPVAIKIPKQGDKPRKIATPKRSPVPKKSPTSKAAKINKKSGLPVCNAHVTENVVDYEMNGTHKFRSKATDVLASSKEVIRAVLTKNYDLLTKLTEENSSLTPYIHTLHAIRSAGIPKTALQYAIELGDFKAAGLLAAASTREGTANYAKKPICALESLDTGKHTSSFSDYNRRALNASRGGKEGLNALLKDQNTIELYNTRFGRQTINSPIQDTIWTSPGTTYEILSIFYPGDSWVDRSEYVFPKVVRCGNVELTKTMLAILIARSGWGFNNLHSQVLGTASLDPYRKVSILKKANGHAIAPLHLAAINPFVEHLEKLVRDLDSSDIEYADKGGWHASHYAAICPTPDAMRVLLDAGVNINAKTNQKETPLYLASSFGRLETVKLLLQRISSDELSTIINTPAFHGKRPLHAAASHGHTDLVETLIASGATVSLVTTDKRTAISFAAEQGHLSCVQALIKNGADVNASDKPQRSPLMYAVMNGHAVVAKELLNANANANATDSSLNTVMHYAASYGWLSCVSLLLSIGAEAWSRNAWGYSPMACAALKSRYDVSRYLIERADEQVIDFQDASGATMLFRQCELADTIDEIDFLLTKGASPNVATVEHCFPIQQILLRLDKEPDNEVILLDMLKRLLKSHANVSHADMRHIGQPLVLAMKAKSRAAFDLLLPKTDLASIGPSGEDVWMAAIEYDASYMEALLKSSSNQISATLDNTKFNILHYIAKATQLRCIPVSLVQSIVDRLDGRQDAFAVVSDQGDTPILLLLRTERPLMAVFEDKDQTIELDYVKLDADFIATTEIYLKNTPGFENMICAGAVVDGKRNATTESVLHIAASRKLDEDESTPYRKWHGESIISIVVKFGKWKKDQINAIDTATNKTPLLLATENNHTSGVKALVAKKADVNFVSYSLTKKVEAENTPLHAAVKNANVKMTTLLLENGANPSFPLGTARSTPLHVAMINNYGAITKALVKHGADIKAKNSDGLSPLSATVLKSLSVDKAEMHAGEVDYGDRDHALCKDDWDFLCRSNSTNSNGGKTIASNQLSSISALLSNPSAADAIGVQDNYGRTCLHYACRNRDAHLLRALLHLSTSAINQADNLARTPLHFAVNAALMTPEATFDIESLLLQNGADVNAVDEFGYTVLHFAFSKVNLDWHIENKQLSAEEQMKKHRAHFAFIPSNETDPIETVGNLCLVKGLNVNKQDILGRTSLHIGAATGAIVSVLSILRIAPKSVLEVEDNRGDTALGRATAHNRKAMVTTLIQEGASIHGKLIPLKQKTKVSYYYYAVQNAWQGICHLLLNSGYCRRQAVEDSIRTLNFQLVSTLNLITGLLNSTENTLLELNQLDETLLHVLMQQDAPFEGLVRTIAWMLIDAGVAIDAFTKAGLSVLHFAAQNGNLQGMRFILHLSPRLLNMVSLQQETPAHYGLKHATSVNIALRTLVFFLRNQAIVHGQDSAGFTLLSILVDRFADANDLDSVMFLHLVERLLIAKVSPNGLFKTQIRVLCSPLSTKEYLPRLSLLMRTMYLKSGYLRQNLLALLLYFNTDTAEFDDECKSCLMHAVVNNLLDEVKLLLAPLITAYQFDPTTKKINLLNRSIDSVKLQVLAKATNVFGQNALHLAVNPLARSSYENTAIVEHLLENGVPADGLDKNRKTPIDLAKLQPSGVLYQVLTKKYLPATCVPINYPTKPPVEEDANAFLEAAVTNGHVKEIAVAPEVHRLCSAGNRPVVYVDDNGIAYSILMTKVDVLSGQHGVNVFYRMQVVYNSVQ</sequence>
<feature type="repeat" description="ANK" evidence="3">
    <location>
        <begin position="594"/>
        <end position="626"/>
    </location>
</feature>
<feature type="region of interest" description="Disordered" evidence="4">
    <location>
        <begin position="197"/>
        <end position="222"/>
    </location>
</feature>
<dbReference type="PANTHER" id="PTHR24126">
    <property type="entry name" value="ANKYRIN REPEAT, PH AND SEC7 DOMAIN CONTAINING PROTEIN SECG-RELATED"/>
    <property type="match status" value="1"/>
</dbReference>
<proteinExistence type="predicted"/>
<name>A0A1V9YYE7_9STRA</name>
<dbReference type="InterPro" id="IPR036770">
    <property type="entry name" value="Ankyrin_rpt-contain_sf"/>
</dbReference>
<dbReference type="InterPro" id="IPR002110">
    <property type="entry name" value="Ankyrin_rpt"/>
</dbReference>
<dbReference type="PRINTS" id="PR01415">
    <property type="entry name" value="ANKYRIN"/>
</dbReference>
<feature type="repeat" description="ANK" evidence="3">
    <location>
        <begin position="1105"/>
        <end position="1131"/>
    </location>
</feature>
<evidence type="ECO:0000256" key="3">
    <source>
        <dbReference type="PROSITE-ProRule" id="PRU00023"/>
    </source>
</evidence>
<feature type="repeat" description="ANK" evidence="3">
    <location>
        <begin position="1139"/>
        <end position="1171"/>
    </location>
</feature>
<gene>
    <name evidence="5" type="ORF">THRCLA_09240</name>
</gene>
<evidence type="ECO:0000313" key="5">
    <source>
        <dbReference type="EMBL" id="OQR90677.1"/>
    </source>
</evidence>
<feature type="compositionally biased region" description="Basic and acidic residues" evidence="4">
    <location>
        <begin position="14"/>
        <end position="35"/>
    </location>
</feature>
<dbReference type="STRING" id="74557.A0A1V9YYE7"/>
<feature type="non-terminal residue" evidence="5">
    <location>
        <position position="1956"/>
    </location>
</feature>
<evidence type="ECO:0008006" key="7">
    <source>
        <dbReference type="Google" id="ProtNLM"/>
    </source>
</evidence>
<organism evidence="5 6">
    <name type="scientific">Thraustotheca clavata</name>
    <dbReference type="NCBI Taxonomy" id="74557"/>
    <lineage>
        <taxon>Eukaryota</taxon>
        <taxon>Sar</taxon>
        <taxon>Stramenopiles</taxon>
        <taxon>Oomycota</taxon>
        <taxon>Saprolegniomycetes</taxon>
        <taxon>Saprolegniales</taxon>
        <taxon>Achlyaceae</taxon>
        <taxon>Thraustotheca</taxon>
    </lineage>
</organism>
<feature type="compositionally biased region" description="Basic residues" evidence="4">
    <location>
        <begin position="36"/>
        <end position="45"/>
    </location>
</feature>
<evidence type="ECO:0000313" key="6">
    <source>
        <dbReference type="Proteomes" id="UP000243217"/>
    </source>
</evidence>